<sequence>MYRKQGLLLAPSLRKSAMMRGGSGEGTVGIVSTVLHIPTGRSSLPSTRGDIGVCQISRSASFSSVKNSASSP</sequence>
<accession>A0A0C3BVD8</accession>
<reference evidence="2" key="2">
    <citation type="submission" date="2015-01" db="EMBL/GenBank/DDBJ databases">
        <title>Evolutionary Origins and Diversification of the Mycorrhizal Mutualists.</title>
        <authorList>
            <consortium name="DOE Joint Genome Institute"/>
            <consortium name="Mycorrhizal Genomics Consortium"/>
            <person name="Kohler A."/>
            <person name="Kuo A."/>
            <person name="Nagy L.G."/>
            <person name="Floudas D."/>
            <person name="Copeland A."/>
            <person name="Barry K.W."/>
            <person name="Cichocki N."/>
            <person name="Veneault-Fourrey C."/>
            <person name="LaButti K."/>
            <person name="Lindquist E.A."/>
            <person name="Lipzen A."/>
            <person name="Lundell T."/>
            <person name="Morin E."/>
            <person name="Murat C."/>
            <person name="Riley R."/>
            <person name="Ohm R."/>
            <person name="Sun H."/>
            <person name="Tunlid A."/>
            <person name="Henrissat B."/>
            <person name="Grigoriev I.V."/>
            <person name="Hibbett D.S."/>
            <person name="Martin F."/>
        </authorList>
    </citation>
    <scope>NUCLEOTIDE SEQUENCE [LARGE SCALE GENOMIC DNA]</scope>
    <source>
        <strain evidence="2">F 1598</strain>
    </source>
</reference>
<dbReference type="InParanoid" id="A0A0C3BVD8"/>
<evidence type="ECO:0000313" key="2">
    <source>
        <dbReference type="Proteomes" id="UP000054166"/>
    </source>
</evidence>
<organism evidence="1 2">
    <name type="scientific">Piloderma croceum (strain F 1598)</name>
    <dbReference type="NCBI Taxonomy" id="765440"/>
    <lineage>
        <taxon>Eukaryota</taxon>
        <taxon>Fungi</taxon>
        <taxon>Dikarya</taxon>
        <taxon>Basidiomycota</taxon>
        <taxon>Agaricomycotina</taxon>
        <taxon>Agaricomycetes</taxon>
        <taxon>Agaricomycetidae</taxon>
        <taxon>Atheliales</taxon>
        <taxon>Atheliaceae</taxon>
        <taxon>Piloderma</taxon>
    </lineage>
</organism>
<keyword evidence="2" id="KW-1185">Reference proteome</keyword>
<proteinExistence type="predicted"/>
<reference evidence="1 2" key="1">
    <citation type="submission" date="2014-04" db="EMBL/GenBank/DDBJ databases">
        <authorList>
            <consortium name="DOE Joint Genome Institute"/>
            <person name="Kuo A."/>
            <person name="Tarkka M."/>
            <person name="Buscot F."/>
            <person name="Kohler A."/>
            <person name="Nagy L.G."/>
            <person name="Floudas D."/>
            <person name="Copeland A."/>
            <person name="Barry K.W."/>
            <person name="Cichocki N."/>
            <person name="Veneault-Fourrey C."/>
            <person name="LaButti K."/>
            <person name="Lindquist E.A."/>
            <person name="Lipzen A."/>
            <person name="Lundell T."/>
            <person name="Morin E."/>
            <person name="Murat C."/>
            <person name="Sun H."/>
            <person name="Tunlid A."/>
            <person name="Henrissat B."/>
            <person name="Grigoriev I.V."/>
            <person name="Hibbett D.S."/>
            <person name="Martin F."/>
            <person name="Nordberg H.P."/>
            <person name="Cantor M.N."/>
            <person name="Hua S.X."/>
        </authorList>
    </citation>
    <scope>NUCLEOTIDE SEQUENCE [LARGE SCALE GENOMIC DNA]</scope>
    <source>
        <strain evidence="1 2">F 1598</strain>
    </source>
</reference>
<dbReference type="EMBL" id="KN833000">
    <property type="protein sequence ID" value="KIM81322.1"/>
    <property type="molecule type" value="Genomic_DNA"/>
</dbReference>
<dbReference type="AlphaFoldDB" id="A0A0C3BVD8"/>
<name>A0A0C3BVD8_PILCF</name>
<protein>
    <submittedName>
        <fullName evidence="1">Uncharacterized protein</fullName>
    </submittedName>
</protein>
<dbReference type="Proteomes" id="UP000054166">
    <property type="component" value="Unassembled WGS sequence"/>
</dbReference>
<evidence type="ECO:0000313" key="1">
    <source>
        <dbReference type="EMBL" id="KIM81322.1"/>
    </source>
</evidence>
<dbReference type="HOGENOM" id="CLU_2723079_0_0_1"/>
<gene>
    <name evidence="1" type="ORF">PILCRDRAFT_508020</name>
</gene>